<reference evidence="3 4" key="1">
    <citation type="submission" date="2021-04" db="EMBL/GenBank/DDBJ databases">
        <authorList>
            <person name="Rodrigo-Torres L."/>
            <person name="Arahal R. D."/>
            <person name="Lucena T."/>
        </authorList>
    </citation>
    <scope>NUCLEOTIDE SEQUENCE [LARGE SCALE GENOMIC DNA]</scope>
    <source>
        <strain evidence="3 4">CECT 30171</strain>
    </source>
</reference>
<organism evidence="3 4">
    <name type="scientific">Novilysobacter luteus</name>
    <dbReference type="NCBI Taxonomy" id="2822368"/>
    <lineage>
        <taxon>Bacteria</taxon>
        <taxon>Pseudomonadati</taxon>
        <taxon>Pseudomonadota</taxon>
        <taxon>Gammaproteobacteria</taxon>
        <taxon>Lysobacterales</taxon>
        <taxon>Lysobacteraceae</taxon>
        <taxon>Novilysobacter</taxon>
    </lineage>
</organism>
<dbReference type="Proteomes" id="UP000680116">
    <property type="component" value="Chromosome"/>
</dbReference>
<dbReference type="Pfam" id="PF10882">
    <property type="entry name" value="bPH_5"/>
    <property type="match status" value="1"/>
</dbReference>
<proteinExistence type="predicted"/>
<dbReference type="EMBL" id="OU015430">
    <property type="protein sequence ID" value="CAG4975232.1"/>
    <property type="molecule type" value="Genomic_DNA"/>
</dbReference>
<evidence type="ECO:0000256" key="1">
    <source>
        <dbReference type="SAM" id="Phobius"/>
    </source>
</evidence>
<evidence type="ECO:0000259" key="2">
    <source>
        <dbReference type="Pfam" id="PF10882"/>
    </source>
</evidence>
<dbReference type="RefSeq" id="WP_215218422.1">
    <property type="nucleotide sequence ID" value="NZ_OU015430.1"/>
</dbReference>
<dbReference type="InterPro" id="IPR027783">
    <property type="entry name" value="Bacterial_PH-related"/>
</dbReference>
<feature type="transmembrane region" description="Helical" evidence="1">
    <location>
        <begin position="22"/>
        <end position="44"/>
    </location>
</feature>
<sequence length="192" mass="20707">MTAGPATDPAIQLRPVSTQSRVMLAALVLGLPLLSLVILPTLGIADPGAVDRTPAWALPGAAAFCVALAVALDWGLRRHRIALDASALEVTTSFYRRRIALGDLRIDQARVADLDERTELRPALKTNGTGLPGFKSGWFRLRNGNKALVATVGGRRALWLPTRLGYDLLLEPVRPQALLDRLRELAAPKPGR</sequence>
<keyword evidence="1" id="KW-0812">Transmembrane</keyword>
<gene>
    <name evidence="3" type="ORF">LYB30171_01867</name>
</gene>
<evidence type="ECO:0000313" key="3">
    <source>
        <dbReference type="EMBL" id="CAG4975232.1"/>
    </source>
</evidence>
<evidence type="ECO:0000313" key="4">
    <source>
        <dbReference type="Proteomes" id="UP000680116"/>
    </source>
</evidence>
<name>A0ABM8UGN7_9GAMM</name>
<feature type="transmembrane region" description="Helical" evidence="1">
    <location>
        <begin position="56"/>
        <end position="76"/>
    </location>
</feature>
<keyword evidence="1" id="KW-1133">Transmembrane helix</keyword>
<keyword evidence="4" id="KW-1185">Reference proteome</keyword>
<accession>A0ABM8UGN7</accession>
<feature type="domain" description="Bacterial Pleckstrin homology" evidence="2">
    <location>
        <begin position="81"/>
        <end position="184"/>
    </location>
</feature>
<keyword evidence="1" id="KW-0472">Membrane</keyword>
<protein>
    <recommendedName>
        <fullName evidence="2">Bacterial Pleckstrin homology domain-containing protein</fullName>
    </recommendedName>
</protein>